<dbReference type="FunFam" id="2.70.70.10:FF:000001">
    <property type="entry name" value="PTS system glucose-specific IIA component"/>
    <property type="match status" value="1"/>
</dbReference>
<gene>
    <name evidence="8" type="primary">crr</name>
    <name evidence="8" type="ORF">SHELI_v1c01140</name>
</gene>
<evidence type="ECO:0000256" key="5">
    <source>
        <dbReference type="ARBA" id="ARBA00022683"/>
    </source>
</evidence>
<dbReference type="STRING" id="216938.SHELI_v1c01140"/>
<dbReference type="GO" id="GO:0009401">
    <property type="term" value="P:phosphoenolpyruvate-dependent sugar phosphotransferase system"/>
    <property type="evidence" value="ECO:0007669"/>
    <property type="project" value="UniProtKB-KW"/>
</dbReference>
<dbReference type="AlphaFoldDB" id="A0A1B3SJG0"/>
<keyword evidence="9" id="KW-1185">Reference proteome</keyword>
<dbReference type="PROSITE" id="PS00371">
    <property type="entry name" value="PTS_EIIA_TYPE_1_HIS"/>
    <property type="match status" value="1"/>
</dbReference>
<keyword evidence="6" id="KW-0418">Kinase</keyword>
<dbReference type="PANTHER" id="PTHR45008">
    <property type="entry name" value="PTS SYSTEM GLUCOSE-SPECIFIC EIIA COMPONENT"/>
    <property type="match status" value="1"/>
</dbReference>
<evidence type="ECO:0000256" key="1">
    <source>
        <dbReference type="ARBA" id="ARBA00004496"/>
    </source>
</evidence>
<dbReference type="OrthoDB" id="92465at2"/>
<dbReference type="InterPro" id="IPR050890">
    <property type="entry name" value="PTS_EIIA_component"/>
</dbReference>
<dbReference type="PATRIC" id="fig|216938.3.peg.114"/>
<dbReference type="PROSITE" id="PS51093">
    <property type="entry name" value="PTS_EIIA_TYPE_1"/>
    <property type="match status" value="1"/>
</dbReference>
<dbReference type="Pfam" id="PF00358">
    <property type="entry name" value="PTS_EIIA_1"/>
    <property type="match status" value="1"/>
</dbReference>
<evidence type="ECO:0000256" key="3">
    <source>
        <dbReference type="ARBA" id="ARBA00022597"/>
    </source>
</evidence>
<evidence type="ECO:0000256" key="2">
    <source>
        <dbReference type="ARBA" id="ARBA00022448"/>
    </source>
</evidence>
<dbReference type="Gene3D" id="2.70.70.10">
    <property type="entry name" value="Glucose Permease (Domain IIA)"/>
    <property type="match status" value="1"/>
</dbReference>
<protein>
    <submittedName>
        <fullName evidence="8">PTS system, glucose-specific IIA component</fullName>
    </submittedName>
</protein>
<evidence type="ECO:0000313" key="8">
    <source>
        <dbReference type="EMBL" id="AOG60069.1"/>
    </source>
</evidence>
<dbReference type="GO" id="GO:0016301">
    <property type="term" value="F:kinase activity"/>
    <property type="evidence" value="ECO:0007669"/>
    <property type="project" value="UniProtKB-KW"/>
</dbReference>
<dbReference type="KEGG" id="shj:SHELI_v1c01140"/>
<keyword evidence="2" id="KW-0813">Transport</keyword>
<organism evidence="8 9">
    <name type="scientific">Spiroplasma helicoides</name>
    <dbReference type="NCBI Taxonomy" id="216938"/>
    <lineage>
        <taxon>Bacteria</taxon>
        <taxon>Bacillati</taxon>
        <taxon>Mycoplasmatota</taxon>
        <taxon>Mollicutes</taxon>
        <taxon>Entomoplasmatales</taxon>
        <taxon>Spiroplasmataceae</taxon>
        <taxon>Spiroplasma</taxon>
    </lineage>
</organism>
<keyword evidence="3" id="KW-0762">Sugar transport</keyword>
<dbReference type="EMBL" id="CP017015">
    <property type="protein sequence ID" value="AOG60069.1"/>
    <property type="molecule type" value="Genomic_DNA"/>
</dbReference>
<dbReference type="InterPro" id="IPR011055">
    <property type="entry name" value="Dup_hybrid_motif"/>
</dbReference>
<dbReference type="PANTHER" id="PTHR45008:SF1">
    <property type="entry name" value="PTS SYSTEM GLUCOSE-SPECIFIC EIIA COMPONENT"/>
    <property type="match status" value="1"/>
</dbReference>
<comment type="subcellular location">
    <subcellularLocation>
        <location evidence="1">Cytoplasm</location>
    </subcellularLocation>
</comment>
<evidence type="ECO:0000256" key="6">
    <source>
        <dbReference type="ARBA" id="ARBA00022777"/>
    </source>
</evidence>
<feature type="domain" description="PTS EIIA type-1" evidence="7">
    <location>
        <begin position="28"/>
        <end position="132"/>
    </location>
</feature>
<reference evidence="8 9" key="1">
    <citation type="submission" date="2016-08" db="EMBL/GenBank/DDBJ databases">
        <title>Complete genome sequence of Spiroplasma helicoides TABS-2 (DSM 22551).</title>
        <authorList>
            <person name="Shen W.-Y."/>
            <person name="Lo W.-S."/>
            <person name="Lai Y.-C."/>
            <person name="Kuo C.-H."/>
        </authorList>
    </citation>
    <scope>NUCLEOTIDE SEQUENCE [LARGE SCALE GENOMIC DNA]</scope>
    <source>
        <strain evidence="8 9">TABS-2</strain>
    </source>
</reference>
<dbReference type="Proteomes" id="UP000094378">
    <property type="component" value="Chromosome"/>
</dbReference>
<evidence type="ECO:0000256" key="4">
    <source>
        <dbReference type="ARBA" id="ARBA00022679"/>
    </source>
</evidence>
<evidence type="ECO:0000313" key="9">
    <source>
        <dbReference type="Proteomes" id="UP000094378"/>
    </source>
</evidence>
<keyword evidence="4" id="KW-0808">Transferase</keyword>
<keyword evidence="5" id="KW-0598">Phosphotransferase system</keyword>
<evidence type="ECO:0000259" key="7">
    <source>
        <dbReference type="PROSITE" id="PS51093"/>
    </source>
</evidence>
<dbReference type="GO" id="GO:0005737">
    <property type="term" value="C:cytoplasm"/>
    <property type="evidence" value="ECO:0007669"/>
    <property type="project" value="UniProtKB-SubCell"/>
</dbReference>
<accession>A0A1B3SJG0</accession>
<name>A0A1B3SJG0_9MOLU</name>
<dbReference type="InterPro" id="IPR001127">
    <property type="entry name" value="PTS_EIIA_1_perm"/>
</dbReference>
<sequence length="158" mass="17054">MRLFTKKKNLEIFAPVDGEIIDIHTVQDEVFAEGMLGEGLAFVPDNGEFVAPVDGKLVTVFPTGHAYGIKNKNGVEILLHIGLDTVSLEGEGFDVKVKQDQEVSVGDLLVIADLESIAKKVPSTQTPLIFVPESMNGKSLEIVAKGKVKKGDLIVIIK</sequence>
<dbReference type="NCBIfam" id="TIGR00830">
    <property type="entry name" value="PTBA"/>
    <property type="match status" value="1"/>
</dbReference>
<proteinExistence type="predicted"/>
<dbReference type="SUPFAM" id="SSF51261">
    <property type="entry name" value="Duplicated hybrid motif"/>
    <property type="match status" value="1"/>
</dbReference>